<feature type="transmembrane region" description="Helical" evidence="7">
    <location>
        <begin position="119"/>
        <end position="139"/>
    </location>
</feature>
<feature type="transmembrane region" description="Helical" evidence="7">
    <location>
        <begin position="43"/>
        <end position="61"/>
    </location>
</feature>
<dbReference type="RefSeq" id="WP_186733738.1">
    <property type="nucleotide sequence ID" value="NZ_JABWRJ020000001.1"/>
</dbReference>
<evidence type="ECO:0000256" key="1">
    <source>
        <dbReference type="ARBA" id="ARBA00004651"/>
    </source>
</evidence>
<evidence type="ECO:0000256" key="3">
    <source>
        <dbReference type="ARBA" id="ARBA00022475"/>
    </source>
</evidence>
<evidence type="ECO:0000256" key="2">
    <source>
        <dbReference type="ARBA" id="ARBA00007430"/>
    </source>
</evidence>
<keyword evidence="4 7" id="KW-0812">Transmembrane</keyword>
<dbReference type="InterPro" id="IPR050833">
    <property type="entry name" value="Poly_Biosynth_Transport"/>
</dbReference>
<feature type="transmembrane region" description="Helical" evidence="7">
    <location>
        <begin position="339"/>
        <end position="360"/>
    </location>
</feature>
<dbReference type="PANTHER" id="PTHR30250">
    <property type="entry name" value="PST FAMILY PREDICTED COLANIC ACID TRANSPORTER"/>
    <property type="match status" value="1"/>
</dbReference>
<keyword evidence="6 7" id="KW-0472">Membrane</keyword>
<organism evidence="8">
    <name type="scientific">Pseudomonas peradeniyensis</name>
    <dbReference type="NCBI Taxonomy" id="2745488"/>
    <lineage>
        <taxon>Bacteria</taxon>
        <taxon>Pseudomonadati</taxon>
        <taxon>Pseudomonadota</taxon>
        <taxon>Gammaproteobacteria</taxon>
        <taxon>Pseudomonadales</taxon>
        <taxon>Pseudomonadaceae</taxon>
        <taxon>Pseudomonas</taxon>
    </lineage>
</organism>
<evidence type="ECO:0000256" key="4">
    <source>
        <dbReference type="ARBA" id="ARBA00022692"/>
    </source>
</evidence>
<evidence type="ECO:0000313" key="8">
    <source>
        <dbReference type="EMBL" id="MBC3446995.1"/>
    </source>
</evidence>
<evidence type="ECO:0000256" key="6">
    <source>
        <dbReference type="ARBA" id="ARBA00023136"/>
    </source>
</evidence>
<comment type="caution">
    <text evidence="8">The sequence shown here is derived from an EMBL/GenBank/DDBJ whole genome shotgun (WGS) entry which is preliminary data.</text>
</comment>
<feature type="transmembrane region" description="Helical" evidence="7">
    <location>
        <begin position="303"/>
        <end position="327"/>
    </location>
</feature>
<reference evidence="8" key="2">
    <citation type="submission" date="2020-07" db="EMBL/GenBank/DDBJ databases">
        <authorList>
            <person name="Lood C."/>
            <person name="Girard L."/>
        </authorList>
    </citation>
    <scope>NUCLEOTIDE SEQUENCE</scope>
    <source>
        <strain evidence="8">BW13M1</strain>
    </source>
</reference>
<evidence type="ECO:0000256" key="5">
    <source>
        <dbReference type="ARBA" id="ARBA00022989"/>
    </source>
</evidence>
<evidence type="ECO:0000256" key="7">
    <source>
        <dbReference type="SAM" id="Phobius"/>
    </source>
</evidence>
<sequence length="421" mass="46301">MRRFIPQSHYARNVITLMTGTSVAQAIPIAVSPILTRLYTPEQFGVFALFMAVASIAAVVVTGRYEQAILLPKEDTDAMQVVALSSFLSVFLSLFLLLIVCLFNAPISALLGSQEVGPWLYWVPLSTSLIGVYQSLNYWCNRKSQYKRLAISRTLQSGFSSGGQLAGGTAGVGLAGLVGGQVAGQLLALLALGRMVWREDRSDVRSVSRRGMLEWAVKYINFPKFLIVAHAFNTASSQMPVMLLSALFNASSAGFYTLTQRVLGAPISLVAGALGDVFRQEASRDYADLGNCKFVYLQTLKRLVVISLLPFLVFFFIAPDFFGLVFGEEWRVAGEYARVLMPMFFLRFVASPLSIVFVVAEAQRLDLAWQVLLFVLVVLAFLSGYYFSGAGLALVLFSAAYSVLFLINLYISYRLACGVRY</sequence>
<keyword evidence="3" id="KW-1003">Cell membrane</keyword>
<dbReference type="PANTHER" id="PTHR30250:SF10">
    <property type="entry name" value="LIPOPOLYSACCHARIDE BIOSYNTHESIS PROTEIN WZXC"/>
    <property type="match status" value="1"/>
</dbReference>
<reference evidence="8" key="1">
    <citation type="journal article" date="2020" name="Microorganisms">
        <title>Reliable Identification of Environmental Pseudomonas Isolates Using the rpoD Gene.</title>
        <authorList>
            <consortium name="The Broad Institute Genome Sequencing Platform"/>
            <person name="Girard L."/>
            <person name="Lood C."/>
            <person name="Rokni-Zadeh H."/>
            <person name="van Noort V."/>
            <person name="Lavigne R."/>
            <person name="De Mot R."/>
        </authorList>
    </citation>
    <scope>NUCLEOTIDE SEQUENCE</scope>
    <source>
        <strain evidence="8">BW13M1</strain>
    </source>
</reference>
<feature type="transmembrane region" description="Helical" evidence="7">
    <location>
        <begin position="392"/>
        <end position="411"/>
    </location>
</feature>
<feature type="transmembrane region" description="Helical" evidence="7">
    <location>
        <begin position="367"/>
        <end position="386"/>
    </location>
</feature>
<dbReference type="EMBL" id="JABWRJ010000017">
    <property type="protein sequence ID" value="MBC3446995.1"/>
    <property type="molecule type" value="Genomic_DNA"/>
</dbReference>
<comment type="subcellular location">
    <subcellularLocation>
        <location evidence="1">Cell membrane</location>
        <topology evidence="1">Multi-pass membrane protein</topology>
    </subcellularLocation>
</comment>
<gene>
    <name evidence="8" type="ORF">HU751_14530</name>
</gene>
<dbReference type="Pfam" id="PF13440">
    <property type="entry name" value="Polysacc_synt_3"/>
    <property type="match status" value="1"/>
</dbReference>
<protein>
    <submittedName>
        <fullName evidence="8">Oligosaccharide flippase family protein</fullName>
    </submittedName>
</protein>
<feature type="transmembrane region" description="Helical" evidence="7">
    <location>
        <begin position="12"/>
        <end position="31"/>
    </location>
</feature>
<accession>A0A923K0N9</accession>
<feature type="transmembrane region" description="Helical" evidence="7">
    <location>
        <begin position="81"/>
        <end position="107"/>
    </location>
</feature>
<keyword evidence="5 7" id="KW-1133">Transmembrane helix</keyword>
<name>A0A923K0N9_9PSED</name>
<proteinExistence type="inferred from homology"/>
<dbReference type="AlphaFoldDB" id="A0A923K0N9"/>
<comment type="similarity">
    <text evidence="2">Belongs to the polysaccharide synthase family.</text>
</comment>
<dbReference type="GO" id="GO:0005886">
    <property type="term" value="C:plasma membrane"/>
    <property type="evidence" value="ECO:0007669"/>
    <property type="project" value="UniProtKB-SubCell"/>
</dbReference>